<evidence type="ECO:0000256" key="2">
    <source>
        <dbReference type="ARBA" id="ARBA00022679"/>
    </source>
</evidence>
<dbReference type="Proteomes" id="UP000277773">
    <property type="component" value="Unassembled WGS sequence"/>
</dbReference>
<evidence type="ECO:0000313" key="4">
    <source>
        <dbReference type="EMBL" id="RSJ95802.1"/>
    </source>
</evidence>
<comment type="caution">
    <text evidence="4">The sequence shown here is derived from an EMBL/GenBank/DDBJ whole genome shotgun (WGS) entry which is preliminary data.</text>
</comment>
<dbReference type="InterPro" id="IPR002495">
    <property type="entry name" value="Glyco_trans_8"/>
</dbReference>
<name>A0A3R9MBQ8_STRMT</name>
<reference evidence="4 5" key="1">
    <citation type="submission" date="2018-11" db="EMBL/GenBank/DDBJ databases">
        <title>Species Designations Belie Phenotypic and Genotypic Heterogeneity in Oral Streptococci.</title>
        <authorList>
            <person name="Velsko I."/>
        </authorList>
    </citation>
    <scope>NUCLEOTIDE SEQUENCE [LARGE SCALE GENOMIC DNA]</scope>
    <source>
        <strain evidence="4 5">BCC08</strain>
    </source>
</reference>
<dbReference type="RefSeq" id="WP_125852087.1">
    <property type="nucleotide sequence ID" value="NZ_RJPY01000009.1"/>
</dbReference>
<protein>
    <submittedName>
        <fullName evidence="4">General stress protein A</fullName>
    </submittedName>
</protein>
<dbReference type="AlphaFoldDB" id="A0A3R9MBQ8"/>
<evidence type="ECO:0000313" key="5">
    <source>
        <dbReference type="Proteomes" id="UP000277773"/>
    </source>
</evidence>
<dbReference type="EMBL" id="RJPY01000009">
    <property type="protein sequence ID" value="RSJ95802.1"/>
    <property type="molecule type" value="Genomic_DNA"/>
</dbReference>
<evidence type="ECO:0000256" key="1">
    <source>
        <dbReference type="ARBA" id="ARBA00022676"/>
    </source>
</evidence>
<dbReference type="Pfam" id="PF01501">
    <property type="entry name" value="Glyco_transf_8"/>
    <property type="match status" value="1"/>
</dbReference>
<sequence length="399" mass="46566">MQKSIVLATDNNYLVQAETTIKSILVHNTNVCIYVLNNDIAPEWFKLLNATLSTVNSQVINIRVDKNMFNNYKTGDLINYTTFFRYLIPDLVHSDRTLYLDCDLLVAGDLSELFTIDMEGKPIAAVASPYAWESDLYGFNAGVLLIDNKLWRENLYIPQLLSLTEEKQAEVAMADQSILNIFFQHNWKEIDSTYNYLVGLDYNYRDAELPRLENELPIIIHFAGTHKPWHTYSSTRLRELWWSYRNLDWFEILSKTANLNFRQRSHQSKKQIFILTLAAEIEHIHFLISSLFDWHFHIAAPCDCSEPLTSLSQYTNVTVYQNVLHSKIDWLLSDSIVYLDINHYIETMNILSRAKEQKLKIFTFDTTRKSNDDNLYDGIFSIDRPDEMISAIKLIEPDF</sequence>
<dbReference type="SUPFAM" id="SSF53448">
    <property type="entry name" value="Nucleotide-diphospho-sugar transferases"/>
    <property type="match status" value="1"/>
</dbReference>
<dbReference type="Gene3D" id="3.90.550.10">
    <property type="entry name" value="Spore Coat Polysaccharide Biosynthesis Protein SpsA, Chain A"/>
    <property type="match status" value="1"/>
</dbReference>
<dbReference type="InterPro" id="IPR050748">
    <property type="entry name" value="Glycosyltrans_8_dom-fam"/>
</dbReference>
<keyword evidence="2" id="KW-0808">Transferase</keyword>
<dbReference type="CDD" id="cd04194">
    <property type="entry name" value="GT8_A4GalT_like"/>
    <property type="match status" value="1"/>
</dbReference>
<accession>A0A3R9MBQ8</accession>
<organism evidence="4 5">
    <name type="scientific">Streptococcus mitis</name>
    <dbReference type="NCBI Taxonomy" id="28037"/>
    <lineage>
        <taxon>Bacteria</taxon>
        <taxon>Bacillati</taxon>
        <taxon>Bacillota</taxon>
        <taxon>Bacilli</taxon>
        <taxon>Lactobacillales</taxon>
        <taxon>Streptococcaceae</taxon>
        <taxon>Streptococcus</taxon>
        <taxon>Streptococcus mitis group</taxon>
    </lineage>
</organism>
<dbReference type="PANTHER" id="PTHR13778">
    <property type="entry name" value="GLYCOSYLTRANSFERASE 8 DOMAIN-CONTAINING PROTEIN"/>
    <property type="match status" value="1"/>
</dbReference>
<keyword evidence="3" id="KW-0479">Metal-binding</keyword>
<dbReference type="GO" id="GO:0016757">
    <property type="term" value="F:glycosyltransferase activity"/>
    <property type="evidence" value="ECO:0007669"/>
    <property type="project" value="UniProtKB-KW"/>
</dbReference>
<proteinExistence type="predicted"/>
<dbReference type="PANTHER" id="PTHR13778:SF47">
    <property type="entry name" value="LIPOPOLYSACCHARIDE 1,3-GALACTOSYLTRANSFERASE"/>
    <property type="match status" value="1"/>
</dbReference>
<dbReference type="InterPro" id="IPR029044">
    <property type="entry name" value="Nucleotide-diphossugar_trans"/>
</dbReference>
<evidence type="ECO:0000256" key="3">
    <source>
        <dbReference type="ARBA" id="ARBA00022723"/>
    </source>
</evidence>
<gene>
    <name evidence="4" type="primary">gspA_3</name>
    <name evidence="4" type="ORF">D8786_06935</name>
</gene>
<dbReference type="GO" id="GO:0046872">
    <property type="term" value="F:metal ion binding"/>
    <property type="evidence" value="ECO:0007669"/>
    <property type="project" value="UniProtKB-KW"/>
</dbReference>
<keyword evidence="1" id="KW-0328">Glycosyltransferase</keyword>